<dbReference type="Gene3D" id="3.30.420.10">
    <property type="entry name" value="Ribonuclease H-like superfamily/Ribonuclease H"/>
    <property type="match status" value="1"/>
</dbReference>
<dbReference type="Pfam" id="PF02171">
    <property type="entry name" value="Piwi"/>
    <property type="match status" value="1"/>
</dbReference>
<protein>
    <recommendedName>
        <fullName evidence="5">Argonaute</fullName>
    </recommendedName>
</protein>
<dbReference type="PROSITE" id="PS50822">
    <property type="entry name" value="PIWI"/>
    <property type="match status" value="1"/>
</dbReference>
<dbReference type="InterPro" id="IPR045246">
    <property type="entry name" value="Piwi_ago-like"/>
</dbReference>
<dbReference type="InterPro" id="IPR032472">
    <property type="entry name" value="ArgoL2"/>
</dbReference>
<evidence type="ECO:0008006" key="5">
    <source>
        <dbReference type="Google" id="ProtNLM"/>
    </source>
</evidence>
<dbReference type="CDD" id="cd02846">
    <property type="entry name" value="PAZ_argonaute_like"/>
    <property type="match status" value="1"/>
</dbReference>
<dbReference type="AlphaFoldDB" id="A0AAW0YYY8"/>
<dbReference type="InterPro" id="IPR036085">
    <property type="entry name" value="PAZ_dom_sf"/>
</dbReference>
<dbReference type="SUPFAM" id="SSF53098">
    <property type="entry name" value="Ribonuclease H-like"/>
    <property type="match status" value="1"/>
</dbReference>
<comment type="caution">
    <text evidence="3">The sequence shown here is derived from an EMBL/GenBank/DDBJ whole genome shotgun (WGS) entry which is preliminary data.</text>
</comment>
<proteinExistence type="predicted"/>
<dbReference type="SMART" id="SM00950">
    <property type="entry name" value="Piwi"/>
    <property type="match status" value="1"/>
</dbReference>
<evidence type="ECO:0000313" key="3">
    <source>
        <dbReference type="EMBL" id="KAK8847413.1"/>
    </source>
</evidence>
<dbReference type="EMBL" id="JBCAWK010000010">
    <property type="protein sequence ID" value="KAK8847413.1"/>
    <property type="molecule type" value="Genomic_DNA"/>
</dbReference>
<dbReference type="Pfam" id="PF16487">
    <property type="entry name" value="ArgoMid"/>
    <property type="match status" value="1"/>
</dbReference>
<dbReference type="SUPFAM" id="SSF101690">
    <property type="entry name" value="PAZ domain"/>
    <property type="match status" value="1"/>
</dbReference>
<dbReference type="InterPro" id="IPR012337">
    <property type="entry name" value="RNaseH-like_sf"/>
</dbReference>
<dbReference type="KEGG" id="kne:92182529"/>
<evidence type="ECO:0000259" key="1">
    <source>
        <dbReference type="PROSITE" id="PS50821"/>
    </source>
</evidence>
<dbReference type="Pfam" id="PF16486">
    <property type="entry name" value="ArgoN"/>
    <property type="match status" value="1"/>
</dbReference>
<dbReference type="RefSeq" id="XP_066800931.1">
    <property type="nucleotide sequence ID" value="XM_066948363.1"/>
</dbReference>
<organism evidence="3 4">
    <name type="scientific">Kwoniella newhampshirensis</name>
    <dbReference type="NCBI Taxonomy" id="1651941"/>
    <lineage>
        <taxon>Eukaryota</taxon>
        <taxon>Fungi</taxon>
        <taxon>Dikarya</taxon>
        <taxon>Basidiomycota</taxon>
        <taxon>Agaricomycotina</taxon>
        <taxon>Tremellomycetes</taxon>
        <taxon>Tremellales</taxon>
        <taxon>Cryptococcaceae</taxon>
        <taxon>Kwoniella</taxon>
    </lineage>
</organism>
<dbReference type="PANTHER" id="PTHR22891">
    <property type="entry name" value="EUKARYOTIC TRANSLATION INITIATION FACTOR 2C"/>
    <property type="match status" value="1"/>
</dbReference>
<evidence type="ECO:0000313" key="4">
    <source>
        <dbReference type="Proteomes" id="UP001388673"/>
    </source>
</evidence>
<dbReference type="InterPro" id="IPR032473">
    <property type="entry name" value="Argonaute_Mid_dom"/>
</dbReference>
<dbReference type="Gene3D" id="2.170.260.10">
    <property type="entry name" value="paz domain"/>
    <property type="match status" value="1"/>
</dbReference>
<dbReference type="GeneID" id="92182529"/>
<dbReference type="Proteomes" id="UP001388673">
    <property type="component" value="Unassembled WGS sequence"/>
</dbReference>
<feature type="domain" description="PAZ" evidence="1">
    <location>
        <begin position="296"/>
        <end position="396"/>
    </location>
</feature>
<reference evidence="3 4" key="1">
    <citation type="journal article" date="2024" name="bioRxiv">
        <title>Comparative genomics of Cryptococcus and Kwoniella reveals pathogenesis evolution and contrasting karyotype dynamics via intercentromeric recombination or chromosome fusion.</title>
        <authorList>
            <person name="Coelho M.A."/>
            <person name="David-Palma M."/>
            <person name="Shea T."/>
            <person name="Bowers K."/>
            <person name="McGinley-Smith S."/>
            <person name="Mohammad A.W."/>
            <person name="Gnirke A."/>
            <person name="Yurkov A.M."/>
            <person name="Nowrousian M."/>
            <person name="Sun S."/>
            <person name="Cuomo C.A."/>
            <person name="Heitman J."/>
        </authorList>
    </citation>
    <scope>NUCLEOTIDE SEQUENCE [LARGE SCALE GENOMIC DNA]</scope>
    <source>
        <strain evidence="3 4">CBS 13917</strain>
    </source>
</reference>
<gene>
    <name evidence="3" type="ORF">IAR55_005271</name>
</gene>
<sequence>MSSTNDPIPVLPDMQALSIRSNDDLAEYAPRPDFGRQGKAIHVQANMFQVKLGEQGMSIYHYDIDIAPVGNFIKKKKKTDNDGSTNLRRDLCWKIWKQLVQEAPAGPVKQALEVAAYDQQKSFYTPVKIPLTKEKAEIPVTLNDDPNQDLERRKRFRVTIQFVRLVDMSTILDYCKGLESSAATKAMAASGKAAINTLLRQDLNERFSAKGASGTRFFGLDSASTISSGGVVLKGFMQSFLTVQAGLSAVQLDTAYGPFFRSGPLLSLLTEILERRGGGGRFSGRGGDSMASQRPPSLDVVPYDQYSKLHRLLRHAKFTVAHRKTAQTFTFKGFTTDDATTHRFIMEGRNGAPDSTTTVQQYYRSQYNIHLTKPRLPLVMYGEGKVVPIEFVMLRDFNAIPFGSITPDQTAEMIKVAAKPPPQRQAEIMGWRRTIDYSALPKLKAWGVSVEAQMMRIPARVLTPPSVSYSGGKQLRVNNGAWNVRGVKFAKAGNPLMSWSICCFDRVCTDEQIRAFFKTFIIVLQQTGCPVANVNPTIVRHEGSDVRTTLQGAAREAFFQSRKDPQLMIVIVPFKDLGFYSMVKRICTTEMKKPVVSQIMQSMKIRSDRGVDQYCGNMSMKIHAKVGGVTHQVPVPQLLDQTTMMIGADVTHPPQGVIPIPPSIAVSVAAVNGSNNQFVPAIRLQNGRQELIEDLKDMTKTHIRLFERNSKAKPQKIVMFRDGVSEGQYGQCAEIERSRILDACRELDPKYRPKITFVICAKRHNMRFFATSEQDKDRTGNLPPGTCVDSHVTHPYAFDFYLQAHAGLQGTARPTHYVVVSDENGFTADKMQNLCNSLSYSYARSARAVSIVPVAYYADIIAGKARDFIYSDDSDDGTTISGSSGAVYAHVETHKLRDRLEADPLFNHVAWYM</sequence>
<dbReference type="Gene3D" id="3.40.50.2300">
    <property type="match status" value="1"/>
</dbReference>
<dbReference type="GO" id="GO:0003723">
    <property type="term" value="F:RNA binding"/>
    <property type="evidence" value="ECO:0007669"/>
    <property type="project" value="InterPro"/>
</dbReference>
<accession>A0AAW0YYY8</accession>
<keyword evidence="4" id="KW-1185">Reference proteome</keyword>
<dbReference type="CDD" id="cd04657">
    <property type="entry name" value="Piwi_ago-like"/>
    <property type="match status" value="1"/>
</dbReference>
<dbReference type="Pfam" id="PF16488">
    <property type="entry name" value="ArgoL2"/>
    <property type="match status" value="1"/>
</dbReference>
<name>A0AAW0YYY8_9TREE</name>
<dbReference type="InterPro" id="IPR032474">
    <property type="entry name" value="Argonaute_N"/>
</dbReference>
<dbReference type="InterPro" id="IPR003100">
    <property type="entry name" value="PAZ_dom"/>
</dbReference>
<dbReference type="PROSITE" id="PS50821">
    <property type="entry name" value="PAZ"/>
    <property type="match status" value="1"/>
</dbReference>
<dbReference type="Pfam" id="PF02170">
    <property type="entry name" value="PAZ"/>
    <property type="match status" value="1"/>
</dbReference>
<evidence type="ECO:0000259" key="2">
    <source>
        <dbReference type="PROSITE" id="PS50822"/>
    </source>
</evidence>
<dbReference type="InterPro" id="IPR036397">
    <property type="entry name" value="RNaseH_sf"/>
</dbReference>
<feature type="domain" description="Piwi" evidence="2">
    <location>
        <begin position="567"/>
        <end position="870"/>
    </location>
</feature>
<dbReference type="InterPro" id="IPR003165">
    <property type="entry name" value="Piwi"/>
</dbReference>